<keyword evidence="8" id="KW-0325">Glycoprotein</keyword>
<evidence type="ECO:0000313" key="12">
    <source>
        <dbReference type="Proteomes" id="UP000075883"/>
    </source>
</evidence>
<keyword evidence="4" id="KW-0762">Sugar transport</keyword>
<dbReference type="PROSITE" id="PS50850">
    <property type="entry name" value="MFS"/>
    <property type="match status" value="1"/>
</dbReference>
<dbReference type="InterPro" id="IPR003663">
    <property type="entry name" value="Sugar/inositol_transpt"/>
</dbReference>
<reference evidence="12" key="1">
    <citation type="submission" date="2013-09" db="EMBL/GenBank/DDBJ databases">
        <title>The Genome Sequence of Anopheles culicifacies species A.</title>
        <authorList>
            <consortium name="The Broad Institute Genomics Platform"/>
            <person name="Neafsey D.E."/>
            <person name="Besansky N."/>
            <person name="Howell P."/>
            <person name="Walton C."/>
            <person name="Young S.K."/>
            <person name="Zeng Q."/>
            <person name="Gargeya S."/>
            <person name="Fitzgerald M."/>
            <person name="Haas B."/>
            <person name="Abouelleil A."/>
            <person name="Allen A.W."/>
            <person name="Alvarado L."/>
            <person name="Arachchi H.M."/>
            <person name="Berlin A.M."/>
            <person name="Chapman S.B."/>
            <person name="Gainer-Dewar J."/>
            <person name="Goldberg J."/>
            <person name="Griggs A."/>
            <person name="Gujja S."/>
            <person name="Hansen M."/>
            <person name="Howarth C."/>
            <person name="Imamovic A."/>
            <person name="Ireland A."/>
            <person name="Larimer J."/>
            <person name="McCowan C."/>
            <person name="Murphy C."/>
            <person name="Pearson M."/>
            <person name="Poon T.W."/>
            <person name="Priest M."/>
            <person name="Roberts A."/>
            <person name="Saif S."/>
            <person name="Shea T."/>
            <person name="Sisk P."/>
            <person name="Sykes S."/>
            <person name="Wortman J."/>
            <person name="Nusbaum C."/>
            <person name="Birren B."/>
        </authorList>
    </citation>
    <scope>NUCLEOTIDE SEQUENCE [LARGE SCALE GENOMIC DNA]</scope>
    <source>
        <strain evidence="12">A-37</strain>
    </source>
</reference>
<feature type="transmembrane region" description="Helical" evidence="9">
    <location>
        <begin position="394"/>
        <end position="419"/>
    </location>
</feature>
<dbReference type="AlphaFoldDB" id="A0A182MRL1"/>
<evidence type="ECO:0000256" key="3">
    <source>
        <dbReference type="ARBA" id="ARBA00022475"/>
    </source>
</evidence>
<dbReference type="PROSITE" id="PS00217">
    <property type="entry name" value="SUGAR_TRANSPORT_2"/>
    <property type="match status" value="1"/>
</dbReference>
<evidence type="ECO:0000256" key="4">
    <source>
        <dbReference type="ARBA" id="ARBA00022597"/>
    </source>
</evidence>
<dbReference type="PANTHER" id="PTHR48021:SF47">
    <property type="entry name" value="GH17672P"/>
    <property type="match status" value="1"/>
</dbReference>
<feature type="transmembrane region" description="Helical" evidence="9">
    <location>
        <begin position="83"/>
        <end position="103"/>
    </location>
</feature>
<organism evidence="11 12">
    <name type="scientific">Anopheles culicifacies</name>
    <dbReference type="NCBI Taxonomy" id="139723"/>
    <lineage>
        <taxon>Eukaryota</taxon>
        <taxon>Metazoa</taxon>
        <taxon>Ecdysozoa</taxon>
        <taxon>Arthropoda</taxon>
        <taxon>Hexapoda</taxon>
        <taxon>Insecta</taxon>
        <taxon>Pterygota</taxon>
        <taxon>Neoptera</taxon>
        <taxon>Endopterygota</taxon>
        <taxon>Diptera</taxon>
        <taxon>Nematocera</taxon>
        <taxon>Culicoidea</taxon>
        <taxon>Culicidae</taxon>
        <taxon>Anophelinae</taxon>
        <taxon>Anopheles</taxon>
        <taxon>culicifacies species complex</taxon>
    </lineage>
</organism>
<keyword evidence="3" id="KW-1003">Cell membrane</keyword>
<accession>A0A182MRL1</accession>
<keyword evidence="2" id="KW-0813">Transport</keyword>
<dbReference type="FunFam" id="1.20.1250.20:FF:000218">
    <property type="entry name" value="facilitated trehalose transporter Tret1"/>
    <property type="match status" value="1"/>
</dbReference>
<feature type="transmembrane region" description="Helical" evidence="9">
    <location>
        <begin position="167"/>
        <end position="187"/>
    </location>
</feature>
<dbReference type="EMBL" id="AXCM01000233">
    <property type="status" value="NOT_ANNOTATED_CDS"/>
    <property type="molecule type" value="Genomic_DNA"/>
</dbReference>
<dbReference type="GO" id="GO:0005886">
    <property type="term" value="C:plasma membrane"/>
    <property type="evidence" value="ECO:0007669"/>
    <property type="project" value="UniProtKB-SubCell"/>
</dbReference>
<dbReference type="STRING" id="139723.A0A182MRL1"/>
<dbReference type="InterPro" id="IPR020846">
    <property type="entry name" value="MFS_dom"/>
</dbReference>
<dbReference type="GO" id="GO:0022857">
    <property type="term" value="F:transmembrane transporter activity"/>
    <property type="evidence" value="ECO:0007669"/>
    <property type="project" value="InterPro"/>
</dbReference>
<dbReference type="PRINTS" id="PR00171">
    <property type="entry name" value="SUGRTRNSPORT"/>
</dbReference>
<evidence type="ECO:0000256" key="9">
    <source>
        <dbReference type="SAM" id="Phobius"/>
    </source>
</evidence>
<dbReference type="PROSITE" id="PS51257">
    <property type="entry name" value="PROKAR_LIPOPROTEIN"/>
    <property type="match status" value="1"/>
</dbReference>
<feature type="transmembrane region" description="Helical" evidence="9">
    <location>
        <begin position="59"/>
        <end position="76"/>
    </location>
</feature>
<feature type="transmembrane region" description="Helical" evidence="9">
    <location>
        <begin position="358"/>
        <end position="382"/>
    </location>
</feature>
<evidence type="ECO:0000256" key="1">
    <source>
        <dbReference type="ARBA" id="ARBA00004651"/>
    </source>
</evidence>
<evidence type="ECO:0000256" key="8">
    <source>
        <dbReference type="ARBA" id="ARBA00023180"/>
    </source>
</evidence>
<keyword evidence="5 9" id="KW-0812">Transmembrane</keyword>
<evidence type="ECO:0000256" key="6">
    <source>
        <dbReference type="ARBA" id="ARBA00022989"/>
    </source>
</evidence>
<dbReference type="Pfam" id="PF00083">
    <property type="entry name" value="Sugar_tr"/>
    <property type="match status" value="1"/>
</dbReference>
<sequence length="468" mass="51062">MHWRYNEFLAGAAANFATVSVGCGIAWPSPIFQKLSDSNLQDNPFGKVLSERDKMWSEMGLAVGGLAGPLLACWITKHKGPRIALLLSSVLHIAGSLLFMIVGSVSLLILARTIIGFANGYVLLAVTLYIGEIASDHYRGALGCYIQIGTTLGILIVYCAGPFVSYLALQAICCAVPILFGTLFLYMPETPHYLVQRGQSQRAIETLVFLRGARHADEVKPELEEIKQYVKRRDGDDGLPAPTIHHLKHLLTRRGHKKALLISLGLVMFQQCSGIDIILANSELLFVESNASLGPVYGTIVLGVLQFLSSCLTPFFIERTGRRPILLASSIGLANALATLGTYFVLIRFTIPVESVRWLPLTALVGFVVLFNAGFGPVAWAVVMEIFAHELKPIGVTSCVLGSVLFDYVILQLITVLITAAGIDWAFWMLASICAAAGLFCWLFVIETRALNLIEIQKRLSGVKTVRL</sequence>
<feature type="transmembrane region" description="Helical" evidence="9">
    <location>
        <begin position="259"/>
        <end position="280"/>
    </location>
</feature>
<feature type="transmembrane region" description="Helical" evidence="9">
    <location>
        <begin position="142"/>
        <end position="161"/>
    </location>
</feature>
<dbReference type="InterPro" id="IPR005829">
    <property type="entry name" value="Sugar_transporter_CS"/>
</dbReference>
<dbReference type="EnsemblMetazoa" id="ACUA024583-RA">
    <property type="protein sequence ID" value="ACUA024583-PA"/>
    <property type="gene ID" value="ACUA024583"/>
</dbReference>
<evidence type="ECO:0000256" key="2">
    <source>
        <dbReference type="ARBA" id="ARBA00022448"/>
    </source>
</evidence>
<feature type="domain" description="Major facilitator superfamily (MFS) profile" evidence="10">
    <location>
        <begin position="8"/>
        <end position="449"/>
    </location>
</feature>
<evidence type="ECO:0000256" key="7">
    <source>
        <dbReference type="ARBA" id="ARBA00023136"/>
    </source>
</evidence>
<dbReference type="SUPFAM" id="SSF103473">
    <property type="entry name" value="MFS general substrate transporter"/>
    <property type="match status" value="1"/>
</dbReference>
<dbReference type="InterPro" id="IPR036259">
    <property type="entry name" value="MFS_trans_sf"/>
</dbReference>
<keyword evidence="7 9" id="KW-0472">Membrane</keyword>
<feature type="transmembrane region" description="Helical" evidence="9">
    <location>
        <begin position="324"/>
        <end position="346"/>
    </location>
</feature>
<reference evidence="11" key="2">
    <citation type="submission" date="2020-05" db="UniProtKB">
        <authorList>
            <consortium name="EnsemblMetazoa"/>
        </authorList>
    </citation>
    <scope>IDENTIFICATION</scope>
    <source>
        <strain evidence="11">A-37</strain>
    </source>
</reference>
<feature type="transmembrane region" description="Helical" evidence="9">
    <location>
        <begin position="7"/>
        <end position="27"/>
    </location>
</feature>
<keyword evidence="6 9" id="KW-1133">Transmembrane helix</keyword>
<dbReference type="Proteomes" id="UP000075883">
    <property type="component" value="Unassembled WGS sequence"/>
</dbReference>
<dbReference type="PANTHER" id="PTHR48021">
    <property type="match status" value="1"/>
</dbReference>
<name>A0A182MRL1_9DIPT</name>
<evidence type="ECO:0000256" key="5">
    <source>
        <dbReference type="ARBA" id="ARBA00022692"/>
    </source>
</evidence>
<dbReference type="InterPro" id="IPR050549">
    <property type="entry name" value="MFS_Trehalose_Transporter"/>
</dbReference>
<feature type="transmembrane region" description="Helical" evidence="9">
    <location>
        <begin position="109"/>
        <end position="130"/>
    </location>
</feature>
<dbReference type="Gene3D" id="1.20.1250.20">
    <property type="entry name" value="MFS general substrate transporter like domains"/>
    <property type="match status" value="1"/>
</dbReference>
<dbReference type="InterPro" id="IPR005828">
    <property type="entry name" value="MFS_sugar_transport-like"/>
</dbReference>
<protein>
    <recommendedName>
        <fullName evidence="10">Major facilitator superfamily (MFS) profile domain-containing protein</fullName>
    </recommendedName>
</protein>
<evidence type="ECO:0000313" key="11">
    <source>
        <dbReference type="EnsemblMetazoa" id="ACUA024583-PA"/>
    </source>
</evidence>
<proteinExistence type="predicted"/>
<feature type="transmembrane region" description="Helical" evidence="9">
    <location>
        <begin position="425"/>
        <end position="446"/>
    </location>
</feature>
<evidence type="ECO:0000259" key="10">
    <source>
        <dbReference type="PROSITE" id="PS50850"/>
    </source>
</evidence>
<feature type="transmembrane region" description="Helical" evidence="9">
    <location>
        <begin position="296"/>
        <end position="317"/>
    </location>
</feature>
<dbReference type="VEuPathDB" id="VectorBase:ACUA024583"/>
<comment type="subcellular location">
    <subcellularLocation>
        <location evidence="1">Cell membrane</location>
        <topology evidence="1">Multi-pass membrane protein</topology>
    </subcellularLocation>
</comment>
<keyword evidence="12" id="KW-1185">Reference proteome</keyword>